<evidence type="ECO:0000313" key="6">
    <source>
        <dbReference type="Proteomes" id="UP000182888"/>
    </source>
</evidence>
<keyword evidence="2" id="KW-0479">Metal-binding</keyword>
<feature type="domain" description="Mandelate racemase/muconate lactonizing enzyme C-terminal" evidence="4">
    <location>
        <begin position="152"/>
        <end position="250"/>
    </location>
</feature>
<accession>A0A0K2W3P8</accession>
<sequence>MVAPLKIERIECIPLCMPLPRTFRGSYYYMTHRCTIITRIYTSGGIVGEVYNGDEFETQAEVVKIILDEIQPRLIGKDVFNIEGCWEEARKPSYNILRDRKLAMCAQACIDSAIWDTVGKALNVPLYKLWGGYRDRLPVICIAGYYEENKGLADFGREMEDIRAAGYGGCKFKVGGRTPKEDAERVRAARSAVGDDFVLCVDANQGWSLREAVEFSRHARDLGIRWFEEPVRWYNDRLDLAAARNQMGIPVTAGQSEISRVGCRDLMMSGAIDVCNFDASWGGGPTEWRRVAALAQAFTCEMGHHEEPQIAAHLLSGVPNGTYLETFHPDRDPLFYALVANRSKFDNGYYDVPAGPGFGLVLDEATIKKYKVN</sequence>
<dbReference type="GO" id="GO:0000287">
    <property type="term" value="F:magnesium ion binding"/>
    <property type="evidence" value="ECO:0007669"/>
    <property type="project" value="TreeGrafter"/>
</dbReference>
<dbReference type="AlphaFoldDB" id="A0A0K2W3P8"/>
<dbReference type="Proteomes" id="UP000182888">
    <property type="component" value="Unassembled WGS sequence"/>
</dbReference>
<dbReference type="GO" id="GO:0016836">
    <property type="term" value="F:hydro-lyase activity"/>
    <property type="evidence" value="ECO:0007669"/>
    <property type="project" value="TreeGrafter"/>
</dbReference>
<dbReference type="Pfam" id="PF02746">
    <property type="entry name" value="MR_MLE_N"/>
    <property type="match status" value="1"/>
</dbReference>
<dbReference type="Pfam" id="PF13378">
    <property type="entry name" value="MR_MLE_C"/>
    <property type="match status" value="1"/>
</dbReference>
<proteinExistence type="predicted"/>
<dbReference type="SMART" id="SM00922">
    <property type="entry name" value="MR_MLE"/>
    <property type="match status" value="1"/>
</dbReference>
<dbReference type="InterPro" id="IPR046945">
    <property type="entry name" value="RHMD-like"/>
</dbReference>
<evidence type="ECO:0000256" key="1">
    <source>
        <dbReference type="ARBA" id="ARBA00001946"/>
    </source>
</evidence>
<evidence type="ECO:0000259" key="4">
    <source>
        <dbReference type="SMART" id="SM00922"/>
    </source>
</evidence>
<dbReference type="EMBL" id="CCND01000023">
    <property type="protein sequence ID" value="CDX60333.1"/>
    <property type="molecule type" value="Genomic_DNA"/>
</dbReference>
<dbReference type="InterPro" id="IPR029017">
    <property type="entry name" value="Enolase-like_N"/>
</dbReference>
<evidence type="ECO:0000313" key="5">
    <source>
        <dbReference type="EMBL" id="CDX60333.1"/>
    </source>
</evidence>
<evidence type="ECO:0000256" key="2">
    <source>
        <dbReference type="ARBA" id="ARBA00022723"/>
    </source>
</evidence>
<dbReference type="PANTHER" id="PTHR13794:SF58">
    <property type="entry name" value="MITOCHONDRIAL ENOLASE SUPERFAMILY MEMBER 1"/>
    <property type="match status" value="1"/>
</dbReference>
<dbReference type="Gene3D" id="3.30.390.10">
    <property type="entry name" value="Enolase-like, N-terminal domain"/>
    <property type="match status" value="1"/>
</dbReference>
<dbReference type="SUPFAM" id="SSF54826">
    <property type="entry name" value="Enolase N-terminal domain-like"/>
    <property type="match status" value="1"/>
</dbReference>
<dbReference type="InterPro" id="IPR029065">
    <property type="entry name" value="Enolase_C-like"/>
</dbReference>
<dbReference type="SFLD" id="SFLDS00001">
    <property type="entry name" value="Enolase"/>
    <property type="match status" value="1"/>
</dbReference>
<dbReference type="InterPro" id="IPR013341">
    <property type="entry name" value="Mandelate_racemase_N_dom"/>
</dbReference>
<name>A0A0K2W3P8_MESPL</name>
<dbReference type="GO" id="GO:0016052">
    <property type="term" value="P:carbohydrate catabolic process"/>
    <property type="evidence" value="ECO:0007669"/>
    <property type="project" value="TreeGrafter"/>
</dbReference>
<organism evidence="5 6">
    <name type="scientific">Mesorhizobium plurifarium</name>
    <dbReference type="NCBI Taxonomy" id="69974"/>
    <lineage>
        <taxon>Bacteria</taxon>
        <taxon>Pseudomonadati</taxon>
        <taxon>Pseudomonadota</taxon>
        <taxon>Alphaproteobacteria</taxon>
        <taxon>Hyphomicrobiales</taxon>
        <taxon>Phyllobacteriaceae</taxon>
        <taxon>Mesorhizobium</taxon>
    </lineage>
</organism>
<dbReference type="SUPFAM" id="SSF51604">
    <property type="entry name" value="Enolase C-terminal domain-like"/>
    <property type="match status" value="1"/>
</dbReference>
<gene>
    <name evidence="5" type="ORF">MPL1032_30193</name>
</gene>
<reference evidence="6" key="1">
    <citation type="submission" date="2014-08" db="EMBL/GenBank/DDBJ databases">
        <authorList>
            <person name="Edwards T."/>
        </authorList>
    </citation>
    <scope>NUCLEOTIDE SEQUENCE [LARGE SCALE GENOMIC DNA]</scope>
</reference>
<dbReference type="CDD" id="cd03316">
    <property type="entry name" value="MR_like"/>
    <property type="match status" value="1"/>
</dbReference>
<comment type="cofactor">
    <cofactor evidence="1">
        <name>Mg(2+)</name>
        <dbReference type="ChEBI" id="CHEBI:18420"/>
    </cofactor>
</comment>
<dbReference type="InterPro" id="IPR013342">
    <property type="entry name" value="Mandelate_racemase_C"/>
</dbReference>
<protein>
    <submittedName>
        <fullName evidence="5">Mandelate racemase/muconate lactonizing enzyme, C-terminal domain protein</fullName>
    </submittedName>
</protein>
<keyword evidence="3" id="KW-0460">Magnesium</keyword>
<dbReference type="Gene3D" id="3.20.20.120">
    <property type="entry name" value="Enolase-like C-terminal domain"/>
    <property type="match status" value="1"/>
</dbReference>
<dbReference type="PANTHER" id="PTHR13794">
    <property type="entry name" value="ENOLASE SUPERFAMILY, MANDELATE RACEMASE"/>
    <property type="match status" value="1"/>
</dbReference>
<dbReference type="InterPro" id="IPR036849">
    <property type="entry name" value="Enolase-like_C_sf"/>
</dbReference>
<evidence type="ECO:0000256" key="3">
    <source>
        <dbReference type="ARBA" id="ARBA00022842"/>
    </source>
</evidence>